<reference evidence="5 6" key="1">
    <citation type="journal article" date="2015" name="Genome Announc.">
        <title>Complete Genome Sequence of the Type Strain Corynebacterium mustelae DSM 45274, Isolated from Various Tissues of a Male Ferret with Lethal Sepsis.</title>
        <authorList>
            <person name="Ruckert C."/>
            <person name="Eimer J."/>
            <person name="Winkler A."/>
            <person name="Tauch A."/>
        </authorList>
    </citation>
    <scope>NUCLEOTIDE SEQUENCE [LARGE SCALE GENOMIC DNA]</scope>
    <source>
        <strain evidence="5 6">DSM 45274</strain>
    </source>
</reference>
<proteinExistence type="inferred from homology"/>
<dbReference type="InterPro" id="IPR026856">
    <property type="entry name" value="Sialidase_fam"/>
</dbReference>
<dbReference type="GO" id="GO:0006689">
    <property type="term" value="P:ganglioside catabolic process"/>
    <property type="evidence" value="ECO:0007669"/>
    <property type="project" value="TreeGrafter"/>
</dbReference>
<dbReference type="SUPFAM" id="SSF49899">
    <property type="entry name" value="Concanavalin A-like lectins/glucanases"/>
    <property type="match status" value="2"/>
</dbReference>
<dbReference type="CDD" id="cd15482">
    <property type="entry name" value="Sialidase_non-viral"/>
    <property type="match status" value="1"/>
</dbReference>
<keyword evidence="5" id="KW-0378">Hydrolase</keyword>
<dbReference type="GO" id="GO:0004308">
    <property type="term" value="F:exo-alpha-sialidase activity"/>
    <property type="evidence" value="ECO:0007669"/>
    <property type="project" value="UniProtKB-EC"/>
</dbReference>
<reference evidence="6" key="2">
    <citation type="submission" date="2015-05" db="EMBL/GenBank/DDBJ databases">
        <title>Complete genome sequence of Corynebacterium mustelae DSM 45274, isolated from various tissues of a male ferret with lethal sepsis.</title>
        <authorList>
            <person name="Ruckert C."/>
            <person name="Albersmeier A."/>
            <person name="Winkler A."/>
            <person name="Tauch A."/>
        </authorList>
    </citation>
    <scope>NUCLEOTIDE SEQUENCE [LARGE SCALE GENOMIC DNA]</scope>
    <source>
        <strain evidence="6">DSM 45274</strain>
    </source>
</reference>
<dbReference type="Gene3D" id="2.60.120.200">
    <property type="match status" value="1"/>
</dbReference>
<dbReference type="OrthoDB" id="7294637at2"/>
<sequence>MAKHSNDVPKVILDVDTWGEHEVDLESVCPLTKEGTLLLEFSTTIDGTLLVMDGTNGRIELRIEGGRLNGDFVFDGQQRWLDAEDALGFDDGHNHCVGLSANESGLHIFVDGYEAFSATLAAWFDALDVTSLVVDPDRIMNPIRLRVWDRPLSLGAVAAASPAAKPFLQFAASQLSDRDAQRCGSLRQGALRARFRTRGEGQGGAIIAAGGSRGHLELGVENGDLYYRLICDGVAVADVVSPGHYDNGDWHDIILVSGRGAIDLYADGTPLIHVPGEAFFADLGDISRVTVGANLDGIRLFGEAQTAYIYDAVLSDFQIKRLVGAEPIPTRALFDTGLKGSKSYRIPSLITLKSGVVIAGADQRVSIANDSPNDINFVIRRSLDGGTTWEDPQTLIVYPGSGRLGASVIDSVVVQDEESGRVIVLIDHFPGGIGQPNCKVGTGFDEQGHKLLFDKTGRKYSLAESGAVLDENGGTTEYRVEDNGDVFVGSEQRGNIHLAEGVDPNESLLSARTCYLQMIYSDDDGETWSQPIDITAQVKKDWNRFFGTSPGNGIQIKKGPYKGRILIPVYYNHEEGITFSCAVIYTDDAGRTWHLGDSPNDGRELFGKTISSRDLNDDIGSLHESAIIEGKSGNIHVYMRNQHPSGRVAHAVSEDGGQTWGEVDYVEQLTEIFSQPNAINFTFRDGREAFIFANASQMLPFRGCGVLRVSFDDGRTWPHNRVFNPRHYVYQCMAQLPNGKLGLLWEREWQGLFFSEIDEEWLTASLSTIS</sequence>
<evidence type="ECO:0000256" key="1">
    <source>
        <dbReference type="ARBA" id="ARBA00000427"/>
    </source>
</evidence>
<dbReference type="Proteomes" id="UP000035199">
    <property type="component" value="Chromosome"/>
</dbReference>
<keyword evidence="5" id="KW-0326">Glycosidase</keyword>
<dbReference type="AlphaFoldDB" id="A0A0G3GXQ5"/>
<dbReference type="PANTHER" id="PTHR10628">
    <property type="entry name" value="SIALIDASE"/>
    <property type="match status" value="1"/>
</dbReference>
<evidence type="ECO:0000256" key="2">
    <source>
        <dbReference type="ARBA" id="ARBA00009348"/>
    </source>
</evidence>
<evidence type="ECO:0000259" key="4">
    <source>
        <dbReference type="Pfam" id="PF13088"/>
    </source>
</evidence>
<dbReference type="GO" id="GO:0016020">
    <property type="term" value="C:membrane"/>
    <property type="evidence" value="ECO:0007669"/>
    <property type="project" value="TreeGrafter"/>
</dbReference>
<organism evidence="5 6">
    <name type="scientific">Corynebacterium mustelae</name>
    <dbReference type="NCBI Taxonomy" id="571915"/>
    <lineage>
        <taxon>Bacteria</taxon>
        <taxon>Bacillati</taxon>
        <taxon>Actinomycetota</taxon>
        <taxon>Actinomycetes</taxon>
        <taxon>Mycobacteriales</taxon>
        <taxon>Corynebacteriaceae</taxon>
        <taxon>Corynebacterium</taxon>
    </lineage>
</organism>
<dbReference type="STRING" id="571915.CMUST_04910"/>
<dbReference type="RefSeq" id="WP_052844536.1">
    <property type="nucleotide sequence ID" value="NZ_CP011542.1"/>
</dbReference>
<name>A0A0G3GXQ5_9CORY</name>
<feature type="domain" description="Sialidase" evidence="4">
    <location>
        <begin position="487"/>
        <end position="742"/>
    </location>
</feature>
<dbReference type="PANTHER" id="PTHR10628:SF30">
    <property type="entry name" value="EXO-ALPHA-SIALIDASE"/>
    <property type="match status" value="1"/>
</dbReference>
<dbReference type="InterPro" id="IPR023364">
    <property type="entry name" value="Trans_sialidase_dom3"/>
</dbReference>
<gene>
    <name evidence="5" type="ORF">CMUST_04910</name>
</gene>
<dbReference type="InterPro" id="IPR036278">
    <property type="entry name" value="Sialidase_sf"/>
</dbReference>
<dbReference type="InterPro" id="IPR013320">
    <property type="entry name" value="ConA-like_dom_sf"/>
</dbReference>
<dbReference type="KEGG" id="cmv:CMUST_04910"/>
<dbReference type="EMBL" id="CP011542">
    <property type="protein sequence ID" value="AKK05320.1"/>
    <property type="molecule type" value="Genomic_DNA"/>
</dbReference>
<accession>A0A0G3GXQ5</accession>
<dbReference type="Gene3D" id="2.120.10.10">
    <property type="match status" value="1"/>
</dbReference>
<keyword evidence="6" id="KW-1185">Reference proteome</keyword>
<dbReference type="PATRIC" id="fig|571915.4.peg.1040"/>
<dbReference type="Pfam" id="PF13088">
    <property type="entry name" value="BNR_2"/>
    <property type="match status" value="1"/>
</dbReference>
<dbReference type="GO" id="GO:0005737">
    <property type="term" value="C:cytoplasm"/>
    <property type="evidence" value="ECO:0007669"/>
    <property type="project" value="TreeGrafter"/>
</dbReference>
<dbReference type="GO" id="GO:0009313">
    <property type="term" value="P:oligosaccharide catabolic process"/>
    <property type="evidence" value="ECO:0007669"/>
    <property type="project" value="TreeGrafter"/>
</dbReference>
<dbReference type="Gene3D" id="2.40.220.10">
    <property type="entry name" value="Intramolecular Trans-sialidase, Domain 3"/>
    <property type="match status" value="1"/>
</dbReference>
<dbReference type="EC" id="3.2.1.18" evidence="3"/>
<evidence type="ECO:0000313" key="6">
    <source>
        <dbReference type="Proteomes" id="UP000035199"/>
    </source>
</evidence>
<protein>
    <recommendedName>
        <fullName evidence="3">exo-alpha-sialidase</fullName>
        <ecNumber evidence="3">3.2.1.18</ecNumber>
    </recommendedName>
</protein>
<comment type="similarity">
    <text evidence="2">Belongs to the glycosyl hydrolase 33 family.</text>
</comment>
<dbReference type="SUPFAM" id="SSF50939">
    <property type="entry name" value="Sialidases"/>
    <property type="match status" value="1"/>
</dbReference>
<dbReference type="InterPro" id="IPR011040">
    <property type="entry name" value="Sialidase"/>
</dbReference>
<evidence type="ECO:0000313" key="5">
    <source>
        <dbReference type="EMBL" id="AKK05320.1"/>
    </source>
</evidence>
<evidence type="ECO:0000256" key="3">
    <source>
        <dbReference type="ARBA" id="ARBA00012733"/>
    </source>
</evidence>
<comment type="catalytic activity">
    <reaction evidence="1">
        <text>Hydrolysis of alpha-(2-&gt;3)-, alpha-(2-&gt;6)-, alpha-(2-&gt;8)- glycosidic linkages of terminal sialic acid residues in oligosaccharides, glycoproteins, glycolipids, colominic acid and synthetic substrates.</text>
        <dbReference type="EC" id="3.2.1.18"/>
    </reaction>
</comment>